<evidence type="ECO:0000256" key="2">
    <source>
        <dbReference type="ARBA" id="ARBA00005992"/>
    </source>
</evidence>
<organism evidence="12">
    <name type="scientific">Methyloraptor flagellatus</name>
    <dbReference type="NCBI Taxonomy" id="3162530"/>
    <lineage>
        <taxon>Bacteria</taxon>
        <taxon>Pseudomonadati</taxon>
        <taxon>Pseudomonadota</taxon>
        <taxon>Alphaproteobacteria</taxon>
        <taxon>Hyphomicrobiales</taxon>
        <taxon>Ancalomicrobiaceae</taxon>
        <taxon>Methyloraptor</taxon>
    </lineage>
</organism>
<dbReference type="GO" id="GO:0071555">
    <property type="term" value="P:cell wall organization"/>
    <property type="evidence" value="ECO:0007669"/>
    <property type="project" value="UniProtKB-UniRule"/>
</dbReference>
<evidence type="ECO:0000256" key="3">
    <source>
        <dbReference type="ARBA" id="ARBA00022676"/>
    </source>
</evidence>
<evidence type="ECO:0000256" key="7">
    <source>
        <dbReference type="ARBA" id="ARBA00022984"/>
    </source>
</evidence>
<feature type="active site" description="Nucleophile" evidence="9">
    <location>
        <position position="144"/>
    </location>
</feature>
<dbReference type="AlphaFoldDB" id="A0AAU7X7V0"/>
<dbReference type="PROSITE" id="PS52029">
    <property type="entry name" value="LD_TPASE"/>
    <property type="match status" value="1"/>
</dbReference>
<protein>
    <submittedName>
        <fullName evidence="12">L,D-transpeptidase</fullName>
        <ecNumber evidence="12">2.3.2.-</ecNumber>
    </submittedName>
</protein>
<dbReference type="GO" id="GO:0008360">
    <property type="term" value="P:regulation of cell shape"/>
    <property type="evidence" value="ECO:0007669"/>
    <property type="project" value="UniProtKB-UniRule"/>
</dbReference>
<evidence type="ECO:0000256" key="9">
    <source>
        <dbReference type="PROSITE-ProRule" id="PRU01373"/>
    </source>
</evidence>
<dbReference type="EC" id="2.3.2.-" evidence="12"/>
<dbReference type="PANTHER" id="PTHR30582:SF24">
    <property type="entry name" value="L,D-TRANSPEPTIDASE ERFK_SRFK-RELATED"/>
    <property type="match status" value="1"/>
</dbReference>
<proteinExistence type="inferred from homology"/>
<evidence type="ECO:0000259" key="11">
    <source>
        <dbReference type="PROSITE" id="PS52029"/>
    </source>
</evidence>
<feature type="active site" description="Proton donor/acceptor" evidence="9">
    <location>
        <position position="128"/>
    </location>
</feature>
<dbReference type="Gene3D" id="2.40.440.10">
    <property type="entry name" value="L,D-transpeptidase catalytic domain-like"/>
    <property type="match status" value="1"/>
</dbReference>
<dbReference type="CDD" id="cd16913">
    <property type="entry name" value="YkuD_like"/>
    <property type="match status" value="1"/>
</dbReference>
<dbReference type="InterPro" id="IPR050979">
    <property type="entry name" value="LD-transpeptidase"/>
</dbReference>
<dbReference type="InterPro" id="IPR038063">
    <property type="entry name" value="Transpep_catalytic_dom"/>
</dbReference>
<evidence type="ECO:0000256" key="8">
    <source>
        <dbReference type="ARBA" id="ARBA00023316"/>
    </source>
</evidence>
<dbReference type="GO" id="GO:0005576">
    <property type="term" value="C:extracellular region"/>
    <property type="evidence" value="ECO:0007669"/>
    <property type="project" value="TreeGrafter"/>
</dbReference>
<keyword evidence="8 9" id="KW-0961">Cell wall biogenesis/degradation</keyword>
<dbReference type="PANTHER" id="PTHR30582">
    <property type="entry name" value="L,D-TRANSPEPTIDASE"/>
    <property type="match status" value="1"/>
</dbReference>
<accession>A0AAU7X7V0</accession>
<evidence type="ECO:0000256" key="6">
    <source>
        <dbReference type="ARBA" id="ARBA00022960"/>
    </source>
</evidence>
<keyword evidence="4 12" id="KW-0808">Transferase</keyword>
<reference evidence="12" key="1">
    <citation type="submission" date="2024-06" db="EMBL/GenBank/DDBJ databases">
        <title>Methylostella associata gen. nov., sp. nov., a novel Ancalomicrobiaceae-affiliated facultatively methylotrophic bacteria that feed on methanotrophs of the genus Methylococcus.</title>
        <authorList>
            <person name="Saltykova V."/>
            <person name="Danilova O.V."/>
            <person name="Oshkin I.Y."/>
            <person name="Belova S.E."/>
            <person name="Pimenov N.V."/>
            <person name="Dedysh S.N."/>
        </authorList>
    </citation>
    <scope>NUCLEOTIDE SEQUENCE</scope>
    <source>
        <strain evidence="12">S20</strain>
    </source>
</reference>
<keyword evidence="5" id="KW-0378">Hydrolase</keyword>
<keyword evidence="10" id="KW-0732">Signal</keyword>
<dbReference type="RefSeq" id="WP_407049220.1">
    <property type="nucleotide sequence ID" value="NZ_CP158568.1"/>
</dbReference>
<keyword evidence="12" id="KW-0012">Acyltransferase</keyword>
<name>A0AAU7X7V0_9HYPH</name>
<dbReference type="KEGG" id="mflg:ABS361_19090"/>
<evidence type="ECO:0000256" key="5">
    <source>
        <dbReference type="ARBA" id="ARBA00022801"/>
    </source>
</evidence>
<dbReference type="GO" id="GO:0071972">
    <property type="term" value="F:peptidoglycan L,D-transpeptidase activity"/>
    <property type="evidence" value="ECO:0007669"/>
    <property type="project" value="TreeGrafter"/>
</dbReference>
<keyword evidence="6 9" id="KW-0133">Cell shape</keyword>
<dbReference type="SUPFAM" id="SSF141523">
    <property type="entry name" value="L,D-transpeptidase catalytic domain-like"/>
    <property type="match status" value="1"/>
</dbReference>
<evidence type="ECO:0000256" key="1">
    <source>
        <dbReference type="ARBA" id="ARBA00004752"/>
    </source>
</evidence>
<keyword evidence="3" id="KW-0328">Glycosyltransferase</keyword>
<evidence type="ECO:0000256" key="10">
    <source>
        <dbReference type="SAM" id="SignalP"/>
    </source>
</evidence>
<comment type="pathway">
    <text evidence="1 9">Cell wall biogenesis; peptidoglycan biosynthesis.</text>
</comment>
<dbReference type="GO" id="GO:0018104">
    <property type="term" value="P:peptidoglycan-protein cross-linking"/>
    <property type="evidence" value="ECO:0007669"/>
    <property type="project" value="TreeGrafter"/>
</dbReference>
<gene>
    <name evidence="12" type="ORF">ABS361_19090</name>
</gene>
<comment type="similarity">
    <text evidence="2">Belongs to the YkuD family.</text>
</comment>
<dbReference type="EMBL" id="CP158568">
    <property type="protein sequence ID" value="XBY44126.1"/>
    <property type="molecule type" value="Genomic_DNA"/>
</dbReference>
<dbReference type="FunFam" id="2.40.440.10:FF:000002">
    <property type="entry name" value="L,D-transpeptidase ErfK/SrfK"/>
    <property type="match status" value="1"/>
</dbReference>
<evidence type="ECO:0000313" key="12">
    <source>
        <dbReference type="EMBL" id="XBY44126.1"/>
    </source>
</evidence>
<keyword evidence="7 9" id="KW-0573">Peptidoglycan synthesis</keyword>
<sequence length="169" mass="18044">MRLFKLAGAIPAALIALALSGVGAAAREIVSFPAGYEPGTIVVKTSERKLYFVVGYGQAVRYPIAVGMPGKEWSGETVIARKEVNPIWGPPAEVRRDKPSLPALVPPGPSNPLGPRAMVLAAGEYAIHGTNRRDSIGTKASYGCIRMYNEDVVELFDRVGVGTRVVVLR</sequence>
<dbReference type="GO" id="GO:0016746">
    <property type="term" value="F:acyltransferase activity"/>
    <property type="evidence" value="ECO:0007669"/>
    <property type="project" value="UniProtKB-KW"/>
</dbReference>
<feature type="chain" id="PRO_5043964094" evidence="10">
    <location>
        <begin position="25"/>
        <end position="169"/>
    </location>
</feature>
<dbReference type="GO" id="GO:0016757">
    <property type="term" value="F:glycosyltransferase activity"/>
    <property type="evidence" value="ECO:0007669"/>
    <property type="project" value="UniProtKB-KW"/>
</dbReference>
<evidence type="ECO:0000256" key="4">
    <source>
        <dbReference type="ARBA" id="ARBA00022679"/>
    </source>
</evidence>
<feature type="signal peptide" evidence="10">
    <location>
        <begin position="1"/>
        <end position="24"/>
    </location>
</feature>
<dbReference type="InterPro" id="IPR005490">
    <property type="entry name" value="LD_TPept_cat_dom"/>
</dbReference>
<feature type="domain" description="L,D-TPase catalytic" evidence="11">
    <location>
        <begin position="39"/>
        <end position="168"/>
    </location>
</feature>
<dbReference type="Pfam" id="PF03734">
    <property type="entry name" value="YkuD"/>
    <property type="match status" value="1"/>
</dbReference>